<dbReference type="EMBL" id="AWUE01014265">
    <property type="protein sequence ID" value="OMP04355.1"/>
    <property type="molecule type" value="Genomic_DNA"/>
</dbReference>
<evidence type="ECO:0000313" key="3">
    <source>
        <dbReference type="Proteomes" id="UP000187203"/>
    </source>
</evidence>
<keyword evidence="3" id="KW-1185">Reference proteome</keyword>
<dbReference type="STRING" id="93759.A0A1R3KB89"/>
<gene>
    <name evidence="2" type="ORF">COLO4_09721</name>
</gene>
<sequence length="127" mass="13269">MVTATAAQAASDVLKTTEDADGGGGEGGGIDIENRKSDLVQVATSKSVEIIEDKVRFTAGADVDDDANVAKSVGNVELSEEVNGSSENGDEDQSGSTMNEDEEDYGDETEQPGEVSIGKKIWTFFTS</sequence>
<protein>
    <submittedName>
        <fullName evidence="2">Uncharacterized protein</fullName>
    </submittedName>
</protein>
<accession>A0A1R3KB89</accession>
<dbReference type="OrthoDB" id="673795at2759"/>
<evidence type="ECO:0000256" key="1">
    <source>
        <dbReference type="SAM" id="MobiDB-lite"/>
    </source>
</evidence>
<feature type="region of interest" description="Disordered" evidence="1">
    <location>
        <begin position="1"/>
        <end position="35"/>
    </location>
</feature>
<proteinExistence type="predicted"/>
<evidence type="ECO:0000313" key="2">
    <source>
        <dbReference type="EMBL" id="OMP04355.1"/>
    </source>
</evidence>
<reference evidence="3" key="1">
    <citation type="submission" date="2013-09" db="EMBL/GenBank/DDBJ databases">
        <title>Corchorus olitorius genome sequencing.</title>
        <authorList>
            <person name="Alam M."/>
            <person name="Haque M.S."/>
            <person name="Islam M.S."/>
            <person name="Emdad E.M."/>
            <person name="Islam M.M."/>
            <person name="Ahmed B."/>
            <person name="Halim A."/>
            <person name="Hossen Q.M.M."/>
            <person name="Hossain M.Z."/>
            <person name="Ahmed R."/>
            <person name="Khan M.M."/>
            <person name="Islam R."/>
            <person name="Rashid M.M."/>
            <person name="Khan S.A."/>
            <person name="Rahman M.S."/>
            <person name="Alam M."/>
            <person name="Yahiya A.S."/>
            <person name="Khan M.S."/>
            <person name="Azam M.S."/>
            <person name="Haque T."/>
            <person name="Lashkar M.Z.H."/>
            <person name="Akhand A.I."/>
            <person name="Morshed G."/>
            <person name="Roy S."/>
            <person name="Uddin K.S."/>
            <person name="Rabeya T."/>
            <person name="Hossain A.S."/>
            <person name="Chowdhury A."/>
            <person name="Snigdha A.R."/>
            <person name="Mortoza M.S."/>
            <person name="Matin S.A."/>
            <person name="Hoque S.M.E."/>
            <person name="Islam M.K."/>
            <person name="Roy D.K."/>
            <person name="Haider R."/>
            <person name="Moosa M.M."/>
            <person name="Elias S.M."/>
            <person name="Hasan A.M."/>
            <person name="Jahan S."/>
            <person name="Shafiuddin M."/>
            <person name="Mahmood N."/>
            <person name="Shommy N.S."/>
        </authorList>
    </citation>
    <scope>NUCLEOTIDE SEQUENCE [LARGE SCALE GENOMIC DNA]</scope>
    <source>
        <strain evidence="3">cv. O-4</strain>
    </source>
</reference>
<comment type="caution">
    <text evidence="2">The sequence shown here is derived from an EMBL/GenBank/DDBJ whole genome shotgun (WGS) entry which is preliminary data.</text>
</comment>
<feature type="region of interest" description="Disordered" evidence="1">
    <location>
        <begin position="75"/>
        <end position="118"/>
    </location>
</feature>
<name>A0A1R3KB89_9ROSI</name>
<feature type="compositionally biased region" description="Acidic residues" evidence="1">
    <location>
        <begin position="88"/>
        <end position="111"/>
    </location>
</feature>
<dbReference type="Proteomes" id="UP000187203">
    <property type="component" value="Unassembled WGS sequence"/>
</dbReference>
<organism evidence="2 3">
    <name type="scientific">Corchorus olitorius</name>
    <dbReference type="NCBI Taxonomy" id="93759"/>
    <lineage>
        <taxon>Eukaryota</taxon>
        <taxon>Viridiplantae</taxon>
        <taxon>Streptophyta</taxon>
        <taxon>Embryophyta</taxon>
        <taxon>Tracheophyta</taxon>
        <taxon>Spermatophyta</taxon>
        <taxon>Magnoliopsida</taxon>
        <taxon>eudicotyledons</taxon>
        <taxon>Gunneridae</taxon>
        <taxon>Pentapetalae</taxon>
        <taxon>rosids</taxon>
        <taxon>malvids</taxon>
        <taxon>Malvales</taxon>
        <taxon>Malvaceae</taxon>
        <taxon>Grewioideae</taxon>
        <taxon>Apeibeae</taxon>
        <taxon>Corchorus</taxon>
    </lineage>
</organism>
<dbReference type="AlphaFoldDB" id="A0A1R3KB89"/>